<dbReference type="EMBL" id="RPFJ01000011">
    <property type="protein sequence ID" value="RPD96489.1"/>
    <property type="molecule type" value="Genomic_DNA"/>
</dbReference>
<name>A0A3N4NY40_9FLAO</name>
<proteinExistence type="predicted"/>
<evidence type="ECO:0000313" key="1">
    <source>
        <dbReference type="EMBL" id="RPD96489.1"/>
    </source>
</evidence>
<accession>A0A3N4NY40</accession>
<dbReference type="OrthoDB" id="1445305at2"/>
<comment type="caution">
    <text evidence="1">The sequence shown here is derived from an EMBL/GenBank/DDBJ whole genome shotgun (WGS) entry which is preliminary data.</text>
</comment>
<reference evidence="1 2" key="1">
    <citation type="submission" date="2018-11" db="EMBL/GenBank/DDBJ databases">
        <title>Aureibaculum marinum gen. nov., sp. nov., a member of the family Flavobacteriaceae isolated from the Bohai Sea.</title>
        <authorList>
            <person name="Ji X."/>
        </authorList>
    </citation>
    <scope>NUCLEOTIDE SEQUENCE [LARGE SCALE GENOMIC DNA]</scope>
    <source>
        <strain evidence="1 2">BH-SD17</strain>
    </source>
</reference>
<evidence type="ECO:0000313" key="2">
    <source>
        <dbReference type="Proteomes" id="UP000270856"/>
    </source>
</evidence>
<protein>
    <submittedName>
        <fullName evidence="1">Uncharacterized protein</fullName>
    </submittedName>
</protein>
<dbReference type="AlphaFoldDB" id="A0A3N4NY40"/>
<sequence>MSIASFSKPSDADVLQKMESNGKFLNFVGKGVVLQNMNETRYIRTIKIIVDQEEVLQNVVYVKLGINWFFKKTETVLLNT</sequence>
<keyword evidence="2" id="KW-1185">Reference proteome</keyword>
<dbReference type="Proteomes" id="UP000270856">
    <property type="component" value="Unassembled WGS sequence"/>
</dbReference>
<organism evidence="1 2">
    <name type="scientific">Aureibaculum marinum</name>
    <dbReference type="NCBI Taxonomy" id="2487930"/>
    <lineage>
        <taxon>Bacteria</taxon>
        <taxon>Pseudomonadati</taxon>
        <taxon>Bacteroidota</taxon>
        <taxon>Flavobacteriia</taxon>
        <taxon>Flavobacteriales</taxon>
        <taxon>Flavobacteriaceae</taxon>
        <taxon>Aureibaculum</taxon>
    </lineage>
</organism>
<dbReference type="RefSeq" id="WP_123897676.1">
    <property type="nucleotide sequence ID" value="NZ_RPFJ01000011.1"/>
</dbReference>
<gene>
    <name evidence="1" type="ORF">EGM88_08970</name>
</gene>